<gene>
    <name evidence="10" type="ORF">Taro_019513</name>
</gene>
<evidence type="ECO:0000256" key="9">
    <source>
        <dbReference type="ARBA" id="ARBA00023136"/>
    </source>
</evidence>
<dbReference type="AlphaFoldDB" id="A0A843UZI9"/>
<evidence type="ECO:0000256" key="3">
    <source>
        <dbReference type="ARBA" id="ARBA00010617"/>
    </source>
</evidence>
<keyword evidence="8" id="KW-0503">Monooxygenase</keyword>
<comment type="cofactor">
    <cofactor evidence="1">
        <name>heme</name>
        <dbReference type="ChEBI" id="CHEBI:30413"/>
    </cofactor>
</comment>
<dbReference type="GO" id="GO:0004497">
    <property type="term" value="F:monooxygenase activity"/>
    <property type="evidence" value="ECO:0007669"/>
    <property type="project" value="UniProtKB-KW"/>
</dbReference>
<dbReference type="GO" id="GO:0016020">
    <property type="term" value="C:membrane"/>
    <property type="evidence" value="ECO:0007669"/>
    <property type="project" value="UniProtKB-SubCell"/>
</dbReference>
<dbReference type="InterPro" id="IPR036396">
    <property type="entry name" value="Cyt_P450_sf"/>
</dbReference>
<keyword evidence="7" id="KW-0408">Iron</keyword>
<organism evidence="10 11">
    <name type="scientific">Colocasia esculenta</name>
    <name type="common">Wild taro</name>
    <name type="synonym">Arum esculentum</name>
    <dbReference type="NCBI Taxonomy" id="4460"/>
    <lineage>
        <taxon>Eukaryota</taxon>
        <taxon>Viridiplantae</taxon>
        <taxon>Streptophyta</taxon>
        <taxon>Embryophyta</taxon>
        <taxon>Tracheophyta</taxon>
        <taxon>Spermatophyta</taxon>
        <taxon>Magnoliopsida</taxon>
        <taxon>Liliopsida</taxon>
        <taxon>Araceae</taxon>
        <taxon>Aroideae</taxon>
        <taxon>Colocasieae</taxon>
        <taxon>Colocasia</taxon>
    </lineage>
</organism>
<proteinExistence type="inferred from homology"/>
<dbReference type="Proteomes" id="UP000652761">
    <property type="component" value="Unassembled WGS sequence"/>
</dbReference>
<keyword evidence="11" id="KW-1185">Reference proteome</keyword>
<dbReference type="EMBL" id="NMUH01000942">
    <property type="protein sequence ID" value="MQL86984.1"/>
    <property type="molecule type" value="Genomic_DNA"/>
</dbReference>
<dbReference type="Gene3D" id="1.10.630.10">
    <property type="entry name" value="Cytochrome P450"/>
    <property type="match status" value="1"/>
</dbReference>
<evidence type="ECO:0000256" key="2">
    <source>
        <dbReference type="ARBA" id="ARBA00004370"/>
    </source>
</evidence>
<evidence type="ECO:0000256" key="7">
    <source>
        <dbReference type="ARBA" id="ARBA00023004"/>
    </source>
</evidence>
<dbReference type="SUPFAM" id="SSF48264">
    <property type="entry name" value="Cytochrome P450"/>
    <property type="match status" value="1"/>
</dbReference>
<keyword evidence="6" id="KW-0560">Oxidoreductase</keyword>
<dbReference type="GO" id="GO:0005506">
    <property type="term" value="F:iron ion binding"/>
    <property type="evidence" value="ECO:0007669"/>
    <property type="project" value="InterPro"/>
</dbReference>
<comment type="similarity">
    <text evidence="3">Belongs to the cytochrome P450 family.</text>
</comment>
<keyword evidence="9" id="KW-0472">Membrane</keyword>
<keyword evidence="4" id="KW-0349">Heme</keyword>
<dbReference type="PANTHER" id="PTHR47943:SF8">
    <property type="entry name" value="CYTOCHROME P450"/>
    <property type="match status" value="1"/>
</dbReference>
<keyword evidence="5" id="KW-0479">Metal-binding</keyword>
<evidence type="ECO:0000313" key="11">
    <source>
        <dbReference type="Proteomes" id="UP000652761"/>
    </source>
</evidence>
<dbReference type="PANTHER" id="PTHR47943">
    <property type="entry name" value="CYTOCHROME P450 93A3-LIKE"/>
    <property type="match status" value="1"/>
</dbReference>
<protein>
    <submittedName>
        <fullName evidence="10">Uncharacterized protein</fullName>
    </submittedName>
</protein>
<reference evidence="10" key="1">
    <citation type="submission" date="2017-07" db="EMBL/GenBank/DDBJ databases">
        <title>Taro Niue Genome Assembly and Annotation.</title>
        <authorList>
            <person name="Atibalentja N."/>
            <person name="Keating K."/>
            <person name="Fields C.J."/>
        </authorList>
    </citation>
    <scope>NUCLEOTIDE SEQUENCE</scope>
    <source>
        <strain evidence="10">Niue_2</strain>
        <tissue evidence="10">Leaf</tissue>
    </source>
</reference>
<evidence type="ECO:0000256" key="4">
    <source>
        <dbReference type="ARBA" id="ARBA00022617"/>
    </source>
</evidence>
<name>A0A843UZI9_COLES</name>
<evidence type="ECO:0000256" key="8">
    <source>
        <dbReference type="ARBA" id="ARBA00023033"/>
    </source>
</evidence>
<dbReference type="GO" id="GO:0016705">
    <property type="term" value="F:oxidoreductase activity, acting on paired donors, with incorporation or reduction of molecular oxygen"/>
    <property type="evidence" value="ECO:0007669"/>
    <property type="project" value="InterPro"/>
</dbReference>
<comment type="caution">
    <text evidence="10">The sequence shown here is derived from an EMBL/GenBank/DDBJ whole genome shotgun (WGS) entry which is preliminary data.</text>
</comment>
<dbReference type="OrthoDB" id="693761at2759"/>
<dbReference type="GO" id="GO:0020037">
    <property type="term" value="F:heme binding"/>
    <property type="evidence" value="ECO:0007669"/>
    <property type="project" value="InterPro"/>
</dbReference>
<accession>A0A843UZI9</accession>
<sequence length="118" mass="12940">MPILGHLHLLGPLPHQALHRLSTCLGPLMHLCLGSIPCVVASDAGTAQEFLRTHELSFSDWPGSISISYLTYSGANFDNMMEGILREKEEARRFLFRGGKCLRLVQAALQEVVPGAAR</sequence>
<evidence type="ECO:0000256" key="6">
    <source>
        <dbReference type="ARBA" id="ARBA00023002"/>
    </source>
</evidence>
<comment type="subcellular location">
    <subcellularLocation>
        <location evidence="2">Membrane</location>
    </subcellularLocation>
</comment>
<evidence type="ECO:0000256" key="1">
    <source>
        <dbReference type="ARBA" id="ARBA00001971"/>
    </source>
</evidence>
<evidence type="ECO:0000256" key="5">
    <source>
        <dbReference type="ARBA" id="ARBA00022723"/>
    </source>
</evidence>
<evidence type="ECO:0000313" key="10">
    <source>
        <dbReference type="EMBL" id="MQL86984.1"/>
    </source>
</evidence>